<reference evidence="2" key="2">
    <citation type="submission" date="2020-09" db="EMBL/GenBank/DDBJ databases">
        <authorList>
            <person name="Sun Q."/>
            <person name="Kim S."/>
        </authorList>
    </citation>
    <scope>NUCLEOTIDE SEQUENCE</scope>
    <source>
        <strain evidence="2">KCTC 42590</strain>
    </source>
</reference>
<feature type="signal peptide" evidence="1">
    <location>
        <begin position="1"/>
        <end position="29"/>
    </location>
</feature>
<keyword evidence="3" id="KW-1185">Reference proteome</keyword>
<sequence length="250" mass="29463">MASPTALMKTLTASILFAGTMTIMSNGVAASPAPDHPQSGYGRYYDEYYRPLTVYIDFDGPQRERREERIERRLVDAIQRRLDRPVRFTDSRRRADMIIKARELDYDLSFRITDVDRKDKSYDNRYRYGHGRCGNLYKAYYDRIEEKGTAYYRYQLSVRLKGEMRFKDEFRGRAREDFKYGRNLRAATNCGIRPTDIYPSSKVARLFEKASPGYRHTVAREIRRETLDDLGRQIARIINRTTKQIADASW</sequence>
<dbReference type="AlphaFoldDB" id="A0A919AIL7"/>
<evidence type="ECO:0000313" key="2">
    <source>
        <dbReference type="EMBL" id="GHF10589.1"/>
    </source>
</evidence>
<dbReference type="RefSeq" id="WP_191249545.1">
    <property type="nucleotide sequence ID" value="NZ_BNCI01000001.1"/>
</dbReference>
<dbReference type="Proteomes" id="UP000630923">
    <property type="component" value="Unassembled WGS sequence"/>
</dbReference>
<feature type="chain" id="PRO_5037288744" description="DUF2927 domain-containing protein" evidence="1">
    <location>
        <begin position="30"/>
        <end position="250"/>
    </location>
</feature>
<evidence type="ECO:0000256" key="1">
    <source>
        <dbReference type="SAM" id="SignalP"/>
    </source>
</evidence>
<reference evidence="2" key="1">
    <citation type="journal article" date="2014" name="Int. J. Syst. Evol. Microbiol.">
        <title>Complete genome sequence of Corynebacterium casei LMG S-19264T (=DSM 44701T), isolated from a smear-ripened cheese.</title>
        <authorList>
            <consortium name="US DOE Joint Genome Institute (JGI-PGF)"/>
            <person name="Walter F."/>
            <person name="Albersmeier A."/>
            <person name="Kalinowski J."/>
            <person name="Ruckert C."/>
        </authorList>
    </citation>
    <scope>NUCLEOTIDE SEQUENCE</scope>
    <source>
        <strain evidence="2">KCTC 42590</strain>
    </source>
</reference>
<dbReference type="EMBL" id="BNCI01000001">
    <property type="protein sequence ID" value="GHF10589.1"/>
    <property type="molecule type" value="Genomic_DNA"/>
</dbReference>
<organism evidence="2 3">
    <name type="scientific">Kordiimonas sediminis</name>
    <dbReference type="NCBI Taxonomy" id="1735581"/>
    <lineage>
        <taxon>Bacteria</taxon>
        <taxon>Pseudomonadati</taxon>
        <taxon>Pseudomonadota</taxon>
        <taxon>Alphaproteobacteria</taxon>
        <taxon>Kordiimonadales</taxon>
        <taxon>Kordiimonadaceae</taxon>
        <taxon>Kordiimonas</taxon>
    </lineage>
</organism>
<evidence type="ECO:0000313" key="3">
    <source>
        <dbReference type="Proteomes" id="UP000630923"/>
    </source>
</evidence>
<protein>
    <recommendedName>
        <fullName evidence="4">DUF2927 domain-containing protein</fullName>
    </recommendedName>
</protein>
<comment type="caution">
    <text evidence="2">The sequence shown here is derived from an EMBL/GenBank/DDBJ whole genome shotgun (WGS) entry which is preliminary data.</text>
</comment>
<proteinExistence type="predicted"/>
<evidence type="ECO:0008006" key="4">
    <source>
        <dbReference type="Google" id="ProtNLM"/>
    </source>
</evidence>
<name>A0A919AIL7_9PROT</name>
<keyword evidence="1" id="KW-0732">Signal</keyword>
<gene>
    <name evidence="2" type="ORF">GCM10017044_00340</name>
</gene>
<accession>A0A919AIL7</accession>